<organism evidence="15 16">
    <name type="scientific">Anabas testudineus</name>
    <name type="common">Climbing perch</name>
    <name type="synonym">Anthias testudineus</name>
    <dbReference type="NCBI Taxonomy" id="64144"/>
    <lineage>
        <taxon>Eukaryota</taxon>
        <taxon>Metazoa</taxon>
        <taxon>Chordata</taxon>
        <taxon>Craniata</taxon>
        <taxon>Vertebrata</taxon>
        <taxon>Euteleostomi</taxon>
        <taxon>Actinopterygii</taxon>
        <taxon>Neopterygii</taxon>
        <taxon>Teleostei</taxon>
        <taxon>Neoteleostei</taxon>
        <taxon>Acanthomorphata</taxon>
        <taxon>Anabantaria</taxon>
        <taxon>Anabantiformes</taxon>
        <taxon>Anabantoidei</taxon>
        <taxon>Anabantidae</taxon>
        <taxon>Anabas</taxon>
    </lineage>
</organism>
<accession>A0AAQ6ISI0</accession>
<feature type="domain" description="Retinoblastoma-associated protein N-terminal" evidence="12">
    <location>
        <begin position="36"/>
        <end position="178"/>
    </location>
</feature>
<dbReference type="InterPro" id="IPR024599">
    <property type="entry name" value="RB_N"/>
</dbReference>
<evidence type="ECO:0000259" key="12">
    <source>
        <dbReference type="SMART" id="SM01367"/>
    </source>
</evidence>
<dbReference type="Gene3D" id="1.10.472.10">
    <property type="entry name" value="Cyclin-like"/>
    <property type="match status" value="2"/>
</dbReference>
<dbReference type="SMART" id="SM01369">
    <property type="entry name" value="Rb_C"/>
    <property type="match status" value="1"/>
</dbReference>
<dbReference type="GO" id="GO:0000785">
    <property type="term" value="C:chromatin"/>
    <property type="evidence" value="ECO:0007669"/>
    <property type="project" value="TreeGrafter"/>
</dbReference>
<dbReference type="GO" id="GO:0005634">
    <property type="term" value="C:nucleus"/>
    <property type="evidence" value="ECO:0007669"/>
    <property type="project" value="UniProtKB-SubCell"/>
</dbReference>
<dbReference type="SMART" id="SM00385">
    <property type="entry name" value="CYCLIN"/>
    <property type="match status" value="1"/>
</dbReference>
<name>A0AAQ6ISI0_ANATE</name>
<dbReference type="GO" id="GO:0000977">
    <property type="term" value="F:RNA polymerase II transcription regulatory region sequence-specific DNA binding"/>
    <property type="evidence" value="ECO:0007669"/>
    <property type="project" value="TreeGrafter"/>
</dbReference>
<evidence type="ECO:0000256" key="1">
    <source>
        <dbReference type="ARBA" id="ARBA00004123"/>
    </source>
</evidence>
<dbReference type="PANTHER" id="PTHR13742">
    <property type="entry name" value="RETINOBLASTOMA-ASSOCIATED PROTEIN RB -RELATED"/>
    <property type="match status" value="1"/>
</dbReference>
<feature type="region of interest" description="Disordered" evidence="10">
    <location>
        <begin position="591"/>
        <end position="623"/>
    </location>
</feature>
<evidence type="ECO:0000259" key="13">
    <source>
        <dbReference type="SMART" id="SM01368"/>
    </source>
</evidence>
<dbReference type="Proteomes" id="UP000265040">
    <property type="component" value="Chromosome 6"/>
</dbReference>
<keyword evidence="3" id="KW-0678">Repressor</keyword>
<sequence length="989" mass="111104">MSFYTPFPHIYLSPILPSQGSELHWLACALYVACRSSVPTVGKGTADGNYVSLTRILRCSEISLIEFFSKMKKWQDMANLPQDFRQTTDKLERNFTVSAVIFKKYVPIFKAIFKAPSEEPLRVHRSRKQRRHPCTVTEVFNFCWVLFVHAKGNFPMISDDLVNSYHLLLCALDLVFTSTLLCNARKDLLNPTFKGLPEDFSSKDFRPSSGPHCFIEQLCELHDGLVLEAKGVKEHFFKPYIKKLFHKRTVCEFCFQTLLSSFPLHLCSPLSLSLNRVYEEHVLATGSLDERIFTGEGANEDIGTPGPCLWDGVENQDSATFRLHTSLTVRHSLQASALKVSTPLTGRKYVQENSLASPISSAMRSVGRLHTLLSGTKHGPSAKLAETLRTCARDPSEVISQRLKDMFDIFSQHYEEIDMAVKYFHLAEALYYRILESIIEREKMILGDADLSCILEQDVFHRSLLACCLEIVIFSYRPPGDFPNVIHIFQLSAYHFYKVIEVLVRSEQGLFREVVKHLNQVEEQVLESLAWTSDSPLWETLRRAKDHVPACQEVGQHKDTLHSNAKTCSLHYMCARPPVGVSPSPTTLLDRYSSPPSGPTRRRLFVDPVDGDTGVTSTSSANTTPANVTKAGQASLVTAIPAGQTVVTMATATVTANNGQTVTIPVQGIANESGGITFFPVQVSVTGQGTAALQPVSTQTLTGTLAVQSPATKSAGSPLRKGSLSLFFRKVYHLASVRLRDLCAKLDISSELRRKIWTCFEYSLVHCTELMMDRHLDQLLMCAVYVMAKVTKEDRSFQNIMKCYRTQPQANSHVYRSVLISERKRRHSGSNKQNASTEQEPGDGEEERGDLIHFYNNVYIKQMRHFALRYSPNSPSVESPPLCPYPTLRTGSPRRMLLSSKHSIYISPHKTAATPSTTTPRDKIFYYICSSPPNRLQEINSMIRTGETPTRKRSMALEEETSPKRVCPDNHSALLRRLQDVANDRSSSH</sequence>
<proteinExistence type="inferred from homology"/>
<keyword evidence="16" id="KW-1185">Reference proteome</keyword>
<keyword evidence="5" id="KW-0156">Chromatin regulator</keyword>
<dbReference type="GO" id="GO:0030154">
    <property type="term" value="P:cell differentiation"/>
    <property type="evidence" value="ECO:0007669"/>
    <property type="project" value="TreeGrafter"/>
</dbReference>
<dbReference type="FunFam" id="1.10.472.10:FF:000059">
    <property type="entry name" value="RB transcriptional corepressor like 1"/>
    <property type="match status" value="1"/>
</dbReference>
<dbReference type="FunFam" id="1.10.472.140:FF:000001">
    <property type="entry name" value="Retinoblastoma-like 2, isoform CRA_a"/>
    <property type="match status" value="1"/>
</dbReference>
<evidence type="ECO:0000259" key="14">
    <source>
        <dbReference type="SMART" id="SM01369"/>
    </source>
</evidence>
<dbReference type="Gene3D" id="1.10.472.140">
    <property type="match status" value="1"/>
</dbReference>
<evidence type="ECO:0000313" key="15">
    <source>
        <dbReference type="Ensembl" id="ENSATEP00000077916.1"/>
    </source>
</evidence>
<dbReference type="Ensembl" id="ENSATET00000078693.1">
    <property type="protein sequence ID" value="ENSATEP00000077916.1"/>
    <property type="gene ID" value="ENSATEG00000013794.3"/>
</dbReference>
<evidence type="ECO:0000256" key="4">
    <source>
        <dbReference type="ARBA" id="ARBA00022553"/>
    </source>
</evidence>
<feature type="domain" description="Retinoblastoma-associated protein A-box" evidence="13">
    <location>
        <begin position="357"/>
        <end position="541"/>
    </location>
</feature>
<protein>
    <recommendedName>
        <fullName evidence="17">Retinoblastoma-like 2 (p130)</fullName>
    </recommendedName>
</protein>
<dbReference type="Pfam" id="PF01857">
    <property type="entry name" value="RB_B"/>
    <property type="match status" value="1"/>
</dbReference>
<dbReference type="AlphaFoldDB" id="A0AAQ6ISI0"/>
<keyword evidence="4" id="KW-0597">Phosphoprotein</keyword>
<keyword evidence="9" id="KW-0131">Cell cycle</keyword>
<evidence type="ECO:0000256" key="7">
    <source>
        <dbReference type="ARBA" id="ARBA00023163"/>
    </source>
</evidence>
<feature type="domain" description="Cyclin-like" evidence="11">
    <location>
        <begin position="737"/>
        <end position="823"/>
    </location>
</feature>
<dbReference type="InterPro" id="IPR015030">
    <property type="entry name" value="RB_C"/>
</dbReference>
<feature type="compositionally biased region" description="Polar residues" evidence="10">
    <location>
        <begin position="830"/>
        <end position="839"/>
    </location>
</feature>
<dbReference type="InterPro" id="IPR036915">
    <property type="entry name" value="Cyclin-like_sf"/>
</dbReference>
<dbReference type="InterPro" id="IPR028309">
    <property type="entry name" value="RB_fam"/>
</dbReference>
<dbReference type="GO" id="GO:2000134">
    <property type="term" value="P:negative regulation of G1/S transition of mitotic cell cycle"/>
    <property type="evidence" value="ECO:0007669"/>
    <property type="project" value="TreeGrafter"/>
</dbReference>
<evidence type="ECO:0000256" key="3">
    <source>
        <dbReference type="ARBA" id="ARBA00022491"/>
    </source>
</evidence>
<dbReference type="GeneTree" id="ENSGT00950000183202"/>
<evidence type="ECO:0008006" key="17">
    <source>
        <dbReference type="Google" id="ProtNLM"/>
    </source>
</evidence>
<evidence type="ECO:0000256" key="2">
    <source>
        <dbReference type="ARBA" id="ARBA00009475"/>
    </source>
</evidence>
<dbReference type="PANTHER" id="PTHR13742:SF8">
    <property type="entry name" value="RETINOBLASTOMA-LIKE PROTEIN 2"/>
    <property type="match status" value="1"/>
</dbReference>
<dbReference type="Pfam" id="PF01858">
    <property type="entry name" value="RB_A"/>
    <property type="match status" value="1"/>
</dbReference>
<keyword evidence="6" id="KW-0805">Transcription regulation</keyword>
<dbReference type="SUPFAM" id="SSF47954">
    <property type="entry name" value="Cyclin-like"/>
    <property type="match status" value="2"/>
</dbReference>
<keyword evidence="8" id="KW-0539">Nucleus</keyword>
<feature type="region of interest" description="Disordered" evidence="10">
    <location>
        <begin position="949"/>
        <end position="968"/>
    </location>
</feature>
<dbReference type="SMART" id="SM01368">
    <property type="entry name" value="RB_A"/>
    <property type="match status" value="1"/>
</dbReference>
<evidence type="ECO:0000256" key="10">
    <source>
        <dbReference type="SAM" id="MobiDB-lite"/>
    </source>
</evidence>
<feature type="region of interest" description="Disordered" evidence="10">
    <location>
        <begin position="824"/>
        <end position="847"/>
    </location>
</feature>
<evidence type="ECO:0000256" key="6">
    <source>
        <dbReference type="ARBA" id="ARBA00023015"/>
    </source>
</evidence>
<evidence type="ECO:0000256" key="9">
    <source>
        <dbReference type="ARBA" id="ARBA00023306"/>
    </source>
</evidence>
<evidence type="ECO:0000259" key="11">
    <source>
        <dbReference type="SMART" id="SM00385"/>
    </source>
</evidence>
<evidence type="ECO:0000256" key="8">
    <source>
        <dbReference type="ARBA" id="ARBA00023242"/>
    </source>
</evidence>
<dbReference type="InterPro" id="IPR002719">
    <property type="entry name" value="RB_B"/>
</dbReference>
<dbReference type="InterPro" id="IPR002720">
    <property type="entry name" value="RB_A"/>
</dbReference>
<evidence type="ECO:0000313" key="16">
    <source>
        <dbReference type="Proteomes" id="UP000265040"/>
    </source>
</evidence>
<dbReference type="GO" id="GO:0006325">
    <property type="term" value="P:chromatin organization"/>
    <property type="evidence" value="ECO:0007669"/>
    <property type="project" value="UniProtKB-KW"/>
</dbReference>
<gene>
    <name evidence="15" type="primary">RBL2</name>
</gene>
<comment type="subcellular location">
    <subcellularLocation>
        <location evidence="1">Nucleus</location>
    </subcellularLocation>
</comment>
<dbReference type="FunFam" id="1.10.472.10:FF:000049">
    <property type="entry name" value="Retinoblastoma-like 2, isoform CRA_a"/>
    <property type="match status" value="1"/>
</dbReference>
<feature type="domain" description="Retinoblastoma-associated protein C-terminal" evidence="14">
    <location>
        <begin position="867"/>
        <end position="989"/>
    </location>
</feature>
<dbReference type="SMART" id="SM01367">
    <property type="entry name" value="DUF3452"/>
    <property type="match status" value="1"/>
</dbReference>
<evidence type="ECO:0000256" key="5">
    <source>
        <dbReference type="ARBA" id="ARBA00022853"/>
    </source>
</evidence>
<dbReference type="GO" id="GO:0005667">
    <property type="term" value="C:transcription regulator complex"/>
    <property type="evidence" value="ECO:0007669"/>
    <property type="project" value="TreeGrafter"/>
</dbReference>
<reference evidence="15" key="2">
    <citation type="submission" date="2025-08" db="UniProtKB">
        <authorList>
            <consortium name="Ensembl"/>
        </authorList>
    </citation>
    <scope>IDENTIFICATION</scope>
</reference>
<dbReference type="GO" id="GO:0006357">
    <property type="term" value="P:regulation of transcription by RNA polymerase II"/>
    <property type="evidence" value="ECO:0007669"/>
    <property type="project" value="InterPro"/>
</dbReference>
<dbReference type="InterPro" id="IPR013763">
    <property type="entry name" value="Cyclin-like_dom"/>
</dbReference>
<dbReference type="Pfam" id="PF11934">
    <property type="entry name" value="DUF3452"/>
    <property type="match status" value="1"/>
</dbReference>
<reference evidence="15" key="3">
    <citation type="submission" date="2025-09" db="UniProtKB">
        <authorList>
            <consortium name="Ensembl"/>
        </authorList>
    </citation>
    <scope>IDENTIFICATION</scope>
</reference>
<reference evidence="15 16" key="1">
    <citation type="submission" date="2021-04" db="EMBL/GenBank/DDBJ databases">
        <authorList>
            <consortium name="Wellcome Sanger Institute Data Sharing"/>
        </authorList>
    </citation>
    <scope>NUCLEOTIDE SEQUENCE [LARGE SCALE GENOMIC DNA]</scope>
</reference>
<keyword evidence="7" id="KW-0804">Transcription</keyword>
<comment type="similarity">
    <text evidence="2">Belongs to the retinoblastoma protein (RB) family.</text>
</comment>